<dbReference type="NCBIfam" id="TIGR01121">
    <property type="entry name" value="D_amino_aminoT"/>
    <property type="match status" value="1"/>
</dbReference>
<protein>
    <recommendedName>
        <fullName evidence="5 12">D-alanine aminotransferase</fullName>
        <ecNumber evidence="4 12">2.6.1.21</ecNumber>
    </recommendedName>
</protein>
<dbReference type="STRING" id="1830138.SAMN05443507_101232"/>
<comment type="cofactor">
    <cofactor evidence="1 11">
        <name>pyridoxal 5'-phosphate</name>
        <dbReference type="ChEBI" id="CHEBI:597326"/>
    </cofactor>
</comment>
<dbReference type="CDD" id="cd01558">
    <property type="entry name" value="D-AAT_like"/>
    <property type="match status" value="1"/>
</dbReference>
<dbReference type="PROSITE" id="PS00770">
    <property type="entry name" value="AA_TRANSFER_CLASS_4"/>
    <property type="match status" value="1"/>
</dbReference>
<evidence type="ECO:0000256" key="8">
    <source>
        <dbReference type="ARBA" id="ARBA00022898"/>
    </source>
</evidence>
<evidence type="ECO:0000256" key="2">
    <source>
        <dbReference type="ARBA" id="ARBA00009320"/>
    </source>
</evidence>
<evidence type="ECO:0000256" key="10">
    <source>
        <dbReference type="RuleBase" id="RU004106"/>
    </source>
</evidence>
<sequence length="287" mass="32239">MQNRWTCVNGKLLPTEEALLPVEDRALQFGDGVYEVIRLYRGTPFALKQHLARLSASSAAIMLDYGCVENELQASLEAILQKASGQDGQIYIQVTRGTAIRNHRFPEHTRPNVICTFSPLPAKNAIQLLKTVTLPDERWMHCNIKATSLLPNILAKEKAYRHGADEAILYRSSEHITEGSSSNIFMVQSGTLITHPANQWILNGITRQYVLALAKSLQIPYEERVFSLQELLNADEVIVTSTLQEIAAVVEIDHHPVQNGCAGPLTRRLHEEFMGSLSTEWFWEHAI</sequence>
<evidence type="ECO:0000313" key="13">
    <source>
        <dbReference type="EMBL" id="SHJ57594.1"/>
    </source>
</evidence>
<dbReference type="Gene3D" id="3.30.470.10">
    <property type="match status" value="1"/>
</dbReference>
<comment type="similarity">
    <text evidence="2 10">Belongs to the class-IV pyridoxal-phosphate-dependent aminotransferase family.</text>
</comment>
<dbReference type="GO" id="GO:0046416">
    <property type="term" value="P:D-amino acid metabolic process"/>
    <property type="evidence" value="ECO:0007669"/>
    <property type="project" value="InterPro"/>
</dbReference>
<evidence type="ECO:0000256" key="4">
    <source>
        <dbReference type="ARBA" id="ARBA00012874"/>
    </source>
</evidence>
<dbReference type="GO" id="GO:0005829">
    <property type="term" value="C:cytosol"/>
    <property type="evidence" value="ECO:0007669"/>
    <property type="project" value="TreeGrafter"/>
</dbReference>
<dbReference type="PANTHER" id="PTHR42743">
    <property type="entry name" value="AMINO-ACID AMINOTRANSFERASE"/>
    <property type="match status" value="1"/>
</dbReference>
<dbReference type="GO" id="GO:0047810">
    <property type="term" value="F:D-alanine-2-oxoglutarate aminotransferase activity"/>
    <property type="evidence" value="ECO:0007669"/>
    <property type="project" value="UniProtKB-EC"/>
</dbReference>
<evidence type="ECO:0000256" key="12">
    <source>
        <dbReference type="RuleBase" id="RU004520"/>
    </source>
</evidence>
<dbReference type="SUPFAM" id="SSF56752">
    <property type="entry name" value="D-aminoacid aminotransferase-like PLP-dependent enzymes"/>
    <property type="match status" value="1"/>
</dbReference>
<comment type="catalytic activity">
    <reaction evidence="9 12">
        <text>D-alanine + 2-oxoglutarate = D-glutamate + pyruvate</text>
        <dbReference type="Rhea" id="RHEA:15869"/>
        <dbReference type="ChEBI" id="CHEBI:15361"/>
        <dbReference type="ChEBI" id="CHEBI:16810"/>
        <dbReference type="ChEBI" id="CHEBI:29986"/>
        <dbReference type="ChEBI" id="CHEBI:57416"/>
        <dbReference type="EC" id="2.6.1.21"/>
    </reaction>
</comment>
<dbReference type="GO" id="GO:0046394">
    <property type="term" value="P:carboxylic acid biosynthetic process"/>
    <property type="evidence" value="ECO:0007669"/>
    <property type="project" value="UniProtKB-ARBA"/>
</dbReference>
<evidence type="ECO:0000256" key="5">
    <source>
        <dbReference type="ARBA" id="ARBA00021779"/>
    </source>
</evidence>
<dbReference type="FunFam" id="3.20.10.10:FF:000002">
    <property type="entry name" value="D-alanine aminotransferase"/>
    <property type="match status" value="1"/>
</dbReference>
<evidence type="ECO:0000256" key="3">
    <source>
        <dbReference type="ARBA" id="ARBA00011738"/>
    </source>
</evidence>
<accession>A0A1M6KF83</accession>
<dbReference type="InterPro" id="IPR005784">
    <property type="entry name" value="D_amino_transT"/>
</dbReference>
<evidence type="ECO:0000313" key="14">
    <source>
        <dbReference type="Proteomes" id="UP000184016"/>
    </source>
</evidence>
<evidence type="ECO:0000256" key="6">
    <source>
        <dbReference type="ARBA" id="ARBA00022576"/>
    </source>
</evidence>
<dbReference type="InterPro" id="IPR050571">
    <property type="entry name" value="Class-IV_PLP-Dep_Aminotrnsfr"/>
</dbReference>
<gene>
    <name evidence="13" type="ORF">SAMN05443507_101232</name>
</gene>
<reference evidence="14" key="1">
    <citation type="submission" date="2016-11" db="EMBL/GenBank/DDBJ databases">
        <authorList>
            <person name="Varghese N."/>
            <person name="Submissions S."/>
        </authorList>
    </citation>
    <scope>NUCLEOTIDE SEQUENCE [LARGE SCALE GENOMIC DNA]</scope>
    <source>
        <strain evidence="14">USBA-503</strain>
    </source>
</reference>
<evidence type="ECO:0000256" key="1">
    <source>
        <dbReference type="ARBA" id="ARBA00001933"/>
    </source>
</evidence>
<proteinExistence type="inferred from homology"/>
<dbReference type="InterPro" id="IPR036038">
    <property type="entry name" value="Aminotransferase-like"/>
</dbReference>
<evidence type="ECO:0000256" key="11">
    <source>
        <dbReference type="RuleBase" id="RU004516"/>
    </source>
</evidence>
<comment type="function">
    <text evidence="12">Acts on the D-isomers of alanine, leucine, aspartate, glutamate, aminobutyrate, norvaline and asparagine. The enzyme transfers an amino group from a substrate D-amino acid to the pyridoxal phosphate cofactor to form pyridoxamine and an alpha-keto acid in the first half-reaction.</text>
</comment>
<evidence type="ECO:0000256" key="7">
    <source>
        <dbReference type="ARBA" id="ARBA00022679"/>
    </source>
</evidence>
<keyword evidence="14" id="KW-1185">Reference proteome</keyword>
<dbReference type="Proteomes" id="UP000184016">
    <property type="component" value="Unassembled WGS sequence"/>
</dbReference>
<keyword evidence="6" id="KW-0032">Aminotransferase</keyword>
<evidence type="ECO:0000256" key="9">
    <source>
        <dbReference type="ARBA" id="ARBA00047911"/>
    </source>
</evidence>
<dbReference type="Pfam" id="PF01063">
    <property type="entry name" value="Aminotran_4"/>
    <property type="match status" value="1"/>
</dbReference>
<dbReference type="PANTHER" id="PTHR42743:SF10">
    <property type="entry name" value="D-ALANINE AMINOTRANSFERASE"/>
    <property type="match status" value="1"/>
</dbReference>
<dbReference type="InterPro" id="IPR018300">
    <property type="entry name" value="Aminotrans_IV_CS"/>
</dbReference>
<organism evidence="13 14">
    <name type="scientific">Alicyclobacillus tolerans</name>
    <dbReference type="NCBI Taxonomy" id="90970"/>
    <lineage>
        <taxon>Bacteria</taxon>
        <taxon>Bacillati</taxon>
        <taxon>Bacillota</taxon>
        <taxon>Bacilli</taxon>
        <taxon>Bacillales</taxon>
        <taxon>Alicyclobacillaceae</taxon>
        <taxon>Alicyclobacillus</taxon>
    </lineage>
</organism>
<dbReference type="GO" id="GO:0030170">
    <property type="term" value="F:pyridoxal phosphate binding"/>
    <property type="evidence" value="ECO:0007669"/>
    <property type="project" value="InterPro"/>
</dbReference>
<dbReference type="EMBL" id="FRAF01000001">
    <property type="protein sequence ID" value="SHJ57594.1"/>
    <property type="molecule type" value="Genomic_DNA"/>
</dbReference>
<comment type="subunit">
    <text evidence="3">Homodimer.</text>
</comment>
<dbReference type="InterPro" id="IPR043131">
    <property type="entry name" value="BCAT-like_N"/>
</dbReference>
<dbReference type="RefSeq" id="WP_072872714.1">
    <property type="nucleotide sequence ID" value="NZ_FRAF01000001.1"/>
</dbReference>
<keyword evidence="8 11" id="KW-0663">Pyridoxal phosphate</keyword>
<dbReference type="Gene3D" id="3.20.10.10">
    <property type="entry name" value="D-amino Acid Aminotransferase, subunit A, domain 2"/>
    <property type="match status" value="1"/>
</dbReference>
<name>A0A1M6KF83_9BACL</name>
<dbReference type="InterPro" id="IPR043132">
    <property type="entry name" value="BCAT-like_C"/>
</dbReference>
<keyword evidence="7" id="KW-0808">Transferase</keyword>
<dbReference type="AlphaFoldDB" id="A0A1M6KF83"/>
<dbReference type="GO" id="GO:0008652">
    <property type="term" value="P:amino acid biosynthetic process"/>
    <property type="evidence" value="ECO:0007669"/>
    <property type="project" value="UniProtKB-ARBA"/>
</dbReference>
<dbReference type="InterPro" id="IPR001544">
    <property type="entry name" value="Aminotrans_IV"/>
</dbReference>
<dbReference type="EC" id="2.6.1.21" evidence="4 12"/>